<name>A0AAU9SAM7_THLAR</name>
<protein>
    <submittedName>
        <fullName evidence="1">Uncharacterized protein</fullName>
    </submittedName>
</protein>
<proteinExistence type="predicted"/>
<reference evidence="1 2" key="1">
    <citation type="submission" date="2022-03" db="EMBL/GenBank/DDBJ databases">
        <authorList>
            <person name="Nunn A."/>
            <person name="Chopra R."/>
            <person name="Nunn A."/>
            <person name="Contreras Garrido A."/>
        </authorList>
    </citation>
    <scope>NUCLEOTIDE SEQUENCE [LARGE SCALE GENOMIC DNA]</scope>
</reference>
<organism evidence="1 2">
    <name type="scientific">Thlaspi arvense</name>
    <name type="common">Field penny-cress</name>
    <dbReference type="NCBI Taxonomy" id="13288"/>
    <lineage>
        <taxon>Eukaryota</taxon>
        <taxon>Viridiplantae</taxon>
        <taxon>Streptophyta</taxon>
        <taxon>Embryophyta</taxon>
        <taxon>Tracheophyta</taxon>
        <taxon>Spermatophyta</taxon>
        <taxon>Magnoliopsida</taxon>
        <taxon>eudicotyledons</taxon>
        <taxon>Gunneridae</taxon>
        <taxon>Pentapetalae</taxon>
        <taxon>rosids</taxon>
        <taxon>malvids</taxon>
        <taxon>Brassicales</taxon>
        <taxon>Brassicaceae</taxon>
        <taxon>Thlaspideae</taxon>
        <taxon>Thlaspi</taxon>
    </lineage>
</organism>
<dbReference type="EMBL" id="OU466860">
    <property type="protein sequence ID" value="CAH2060460.1"/>
    <property type="molecule type" value="Genomic_DNA"/>
</dbReference>
<sequence length="54" mass="6047">IETIELKLGEGHVNNYISCNTNDRLVGWPPVSTARQRKHVKVVVDGAAYLRKSI</sequence>
<dbReference type="Proteomes" id="UP000836841">
    <property type="component" value="Chromosome 4"/>
</dbReference>
<evidence type="ECO:0000313" key="2">
    <source>
        <dbReference type="Proteomes" id="UP000836841"/>
    </source>
</evidence>
<dbReference type="AlphaFoldDB" id="A0AAU9SAM7"/>
<gene>
    <name evidence="1" type="ORF">TAV2_LOCUS13472</name>
</gene>
<accession>A0AAU9SAM7</accession>
<keyword evidence="2" id="KW-1185">Reference proteome</keyword>
<evidence type="ECO:0000313" key="1">
    <source>
        <dbReference type="EMBL" id="CAH2060460.1"/>
    </source>
</evidence>
<feature type="non-terminal residue" evidence="1">
    <location>
        <position position="54"/>
    </location>
</feature>